<dbReference type="OrthoDB" id="6149413at2759"/>
<gene>
    <name evidence="2" type="ORF">KP79_PYT22260</name>
</gene>
<dbReference type="AlphaFoldDB" id="A0A210QDM1"/>
<keyword evidence="1" id="KW-0812">Transmembrane</keyword>
<accession>A0A210QDM1</accession>
<sequence length="292" mass="32831">MKVMRESPKTFQAAYDCAVSGAKGLTFNRDATGNDVMGRFIGSRYGADWDTEGYALPTLVDLTGFADEDTALIEEILRLIFYGKIKEESNINEIFSFAKDWGIEALQTKYALTQTSDERKIDRAIFVASAIEEIPKNLIRCFLKAAQPKGRNYTRAIPVFGILTHADLASQQIRKFENLEGNFIRALVMIGFKTRYMKCSNYCDDVDPELTRMEVSLPELDIPVLKFMVEVCDASYDISISNQTYTQAIFAQIAGPLTSTRNISCIWIFICFVLITIVIMMVSSAMVILSVM</sequence>
<dbReference type="Proteomes" id="UP000242188">
    <property type="component" value="Unassembled WGS sequence"/>
</dbReference>
<evidence type="ECO:0000256" key="1">
    <source>
        <dbReference type="SAM" id="Phobius"/>
    </source>
</evidence>
<keyword evidence="1" id="KW-0472">Membrane</keyword>
<keyword evidence="3" id="KW-1185">Reference proteome</keyword>
<protein>
    <submittedName>
        <fullName evidence="2">Uncharacterized protein</fullName>
    </submittedName>
</protein>
<organism evidence="2 3">
    <name type="scientific">Mizuhopecten yessoensis</name>
    <name type="common">Japanese scallop</name>
    <name type="synonym">Patinopecten yessoensis</name>
    <dbReference type="NCBI Taxonomy" id="6573"/>
    <lineage>
        <taxon>Eukaryota</taxon>
        <taxon>Metazoa</taxon>
        <taxon>Spiralia</taxon>
        <taxon>Lophotrochozoa</taxon>
        <taxon>Mollusca</taxon>
        <taxon>Bivalvia</taxon>
        <taxon>Autobranchia</taxon>
        <taxon>Pteriomorphia</taxon>
        <taxon>Pectinida</taxon>
        <taxon>Pectinoidea</taxon>
        <taxon>Pectinidae</taxon>
        <taxon>Mizuhopecten</taxon>
    </lineage>
</organism>
<evidence type="ECO:0000313" key="2">
    <source>
        <dbReference type="EMBL" id="OWF46822.1"/>
    </source>
</evidence>
<proteinExistence type="predicted"/>
<keyword evidence="1" id="KW-1133">Transmembrane helix</keyword>
<name>A0A210QDM1_MIZYE</name>
<reference evidence="2 3" key="1">
    <citation type="journal article" date="2017" name="Nat. Ecol. Evol.">
        <title>Scallop genome provides insights into evolution of bilaterian karyotype and development.</title>
        <authorList>
            <person name="Wang S."/>
            <person name="Zhang J."/>
            <person name="Jiao W."/>
            <person name="Li J."/>
            <person name="Xun X."/>
            <person name="Sun Y."/>
            <person name="Guo X."/>
            <person name="Huan P."/>
            <person name="Dong B."/>
            <person name="Zhang L."/>
            <person name="Hu X."/>
            <person name="Sun X."/>
            <person name="Wang J."/>
            <person name="Zhao C."/>
            <person name="Wang Y."/>
            <person name="Wang D."/>
            <person name="Huang X."/>
            <person name="Wang R."/>
            <person name="Lv J."/>
            <person name="Li Y."/>
            <person name="Zhang Z."/>
            <person name="Liu B."/>
            <person name="Lu W."/>
            <person name="Hui Y."/>
            <person name="Liang J."/>
            <person name="Zhou Z."/>
            <person name="Hou R."/>
            <person name="Li X."/>
            <person name="Liu Y."/>
            <person name="Li H."/>
            <person name="Ning X."/>
            <person name="Lin Y."/>
            <person name="Zhao L."/>
            <person name="Xing Q."/>
            <person name="Dou J."/>
            <person name="Li Y."/>
            <person name="Mao J."/>
            <person name="Guo H."/>
            <person name="Dou H."/>
            <person name="Li T."/>
            <person name="Mu C."/>
            <person name="Jiang W."/>
            <person name="Fu Q."/>
            <person name="Fu X."/>
            <person name="Miao Y."/>
            <person name="Liu J."/>
            <person name="Yu Q."/>
            <person name="Li R."/>
            <person name="Liao H."/>
            <person name="Li X."/>
            <person name="Kong Y."/>
            <person name="Jiang Z."/>
            <person name="Chourrout D."/>
            <person name="Li R."/>
            <person name="Bao Z."/>
        </authorList>
    </citation>
    <scope>NUCLEOTIDE SEQUENCE [LARGE SCALE GENOMIC DNA]</scope>
    <source>
        <strain evidence="2 3">PY_sf001</strain>
    </source>
</reference>
<evidence type="ECO:0000313" key="3">
    <source>
        <dbReference type="Proteomes" id="UP000242188"/>
    </source>
</evidence>
<comment type="caution">
    <text evidence="2">The sequence shown here is derived from an EMBL/GenBank/DDBJ whole genome shotgun (WGS) entry which is preliminary data.</text>
</comment>
<dbReference type="EMBL" id="NEDP02004076">
    <property type="protein sequence ID" value="OWF46822.1"/>
    <property type="molecule type" value="Genomic_DNA"/>
</dbReference>
<feature type="transmembrane region" description="Helical" evidence="1">
    <location>
        <begin position="266"/>
        <end position="289"/>
    </location>
</feature>